<organism evidence="3">
    <name type="scientific">Solumvirus sp</name>
    <dbReference type="NCBI Taxonomy" id="2487773"/>
    <lineage>
        <taxon>Viruses</taxon>
        <taxon>Pithoviruses</taxon>
    </lineage>
</organism>
<keyword evidence="2" id="KW-1133">Transmembrane helix</keyword>
<feature type="transmembrane region" description="Helical" evidence="2">
    <location>
        <begin position="289"/>
        <end position="312"/>
    </location>
</feature>
<keyword evidence="2" id="KW-0472">Membrane</keyword>
<dbReference type="EMBL" id="MK072498">
    <property type="protein sequence ID" value="AYV86134.1"/>
    <property type="molecule type" value="Genomic_DNA"/>
</dbReference>
<evidence type="ECO:0000313" key="3">
    <source>
        <dbReference type="EMBL" id="AYV86134.1"/>
    </source>
</evidence>
<feature type="region of interest" description="Disordered" evidence="1">
    <location>
        <begin position="236"/>
        <end position="256"/>
    </location>
</feature>
<gene>
    <name evidence="3" type="ORF">Solumvirus1_9</name>
</gene>
<keyword evidence="2" id="KW-0812">Transmembrane</keyword>
<evidence type="ECO:0000256" key="1">
    <source>
        <dbReference type="SAM" id="MobiDB-lite"/>
    </source>
</evidence>
<sequence length="327" mass="34688">MNNFFLSGTVNVKEPFSLIHIRENQIFYLALDSTRIGDESADVRFIELTNISTFQPLLFSISDAGVFYLNGETTYLTISNSGFAVLKCTNNPTPLIIRSTTPTNLNTIQANLEYTLEIVPPIPYTGGIPGAGDPTLHFSIGAPNDNLNVTEVTFLPSKWITSSGQQVDDIRISACSVACYPSHNNQICANECNNSVYSGVTDEKNTSNINNGFNLGGSNGFGSPVNSSINNPWLATTLPKSQTTSPQSSVNNLASSPTQPLLGSTPIPHGAVLNQNLGVSGSASGLSPAALAGIIIGAIVLIVIIITLAYFISKGNRPTYYAVVPTP</sequence>
<proteinExistence type="predicted"/>
<name>A0A3G5AHS0_9VIRU</name>
<protein>
    <submittedName>
        <fullName evidence="3">Uncharacterized protein</fullName>
    </submittedName>
</protein>
<accession>A0A3G5AHS0</accession>
<reference evidence="3" key="1">
    <citation type="submission" date="2018-10" db="EMBL/GenBank/DDBJ databases">
        <title>Hidden diversity of soil giant viruses.</title>
        <authorList>
            <person name="Schulz F."/>
            <person name="Alteio L."/>
            <person name="Goudeau D."/>
            <person name="Ryan E.M."/>
            <person name="Malmstrom R.R."/>
            <person name="Blanchard J."/>
            <person name="Woyke T."/>
        </authorList>
    </citation>
    <scope>NUCLEOTIDE SEQUENCE</scope>
    <source>
        <strain evidence="3">SMV1</strain>
    </source>
</reference>
<evidence type="ECO:0000256" key="2">
    <source>
        <dbReference type="SAM" id="Phobius"/>
    </source>
</evidence>